<dbReference type="RefSeq" id="WP_006210661.1">
    <property type="nucleotide sequence ID" value="NZ_ADHJ01000031.1"/>
</dbReference>
<keyword evidence="2" id="KW-1185">Reference proteome</keyword>
<dbReference type="KEGG" id="pvo:PVOR_19159"/>
<name>A0A2R9ST85_9BACL</name>
<dbReference type="EMBL" id="ADHJ01000031">
    <property type="protein sequence ID" value="EFU40531.1"/>
    <property type="molecule type" value="Genomic_DNA"/>
</dbReference>
<evidence type="ECO:0000313" key="1">
    <source>
        <dbReference type="EMBL" id="EFU40531.1"/>
    </source>
</evidence>
<sequence>MEFSVDDELTWIPYDELNPPLFPGDAAIRVRIQADPVNQVPAGRVAMISFVDNVYMYVGINDVSNTFEPTYISSAMEFGR</sequence>
<organism evidence="1 2">
    <name type="scientific">Paenibacillus vortex V453</name>
    <dbReference type="NCBI Taxonomy" id="715225"/>
    <lineage>
        <taxon>Bacteria</taxon>
        <taxon>Bacillati</taxon>
        <taxon>Bacillota</taxon>
        <taxon>Bacilli</taxon>
        <taxon>Bacillales</taxon>
        <taxon>Paenibacillaceae</taxon>
        <taxon>Paenibacillus</taxon>
    </lineage>
</organism>
<accession>A0A2R9ST85</accession>
<comment type="caution">
    <text evidence="1">The sequence shown here is derived from an EMBL/GenBank/DDBJ whole genome shotgun (WGS) entry which is preliminary data.</text>
</comment>
<dbReference type="Proteomes" id="UP000003094">
    <property type="component" value="Unassembled WGS sequence"/>
</dbReference>
<evidence type="ECO:0000313" key="2">
    <source>
        <dbReference type="Proteomes" id="UP000003094"/>
    </source>
</evidence>
<protein>
    <submittedName>
        <fullName evidence="1">Uncharacterized protein</fullName>
    </submittedName>
</protein>
<dbReference type="AlphaFoldDB" id="A0A2R9ST85"/>
<reference evidence="1 2" key="1">
    <citation type="journal article" date="2010" name="BMC Genomics">
        <title>Genome sequence of the pattern forming Paenibacillus vortex bacterium reveals potential for thriving in complex environments.</title>
        <authorList>
            <person name="Sirota-Madi A."/>
            <person name="Olender T."/>
            <person name="Helman Y."/>
            <person name="Ingham C."/>
            <person name="Brainis I."/>
            <person name="Roth D."/>
            <person name="Hagi E."/>
            <person name="Brodsky L."/>
            <person name="Leshkowitz D."/>
            <person name="Galatenko V."/>
            <person name="Nikolaev V."/>
            <person name="Mugasimangalam R.C."/>
            <person name="Bransburg-Zabary S."/>
            <person name="Gutnick D.L."/>
            <person name="Lancet D."/>
            <person name="Ben-Jacob E."/>
        </authorList>
    </citation>
    <scope>NUCLEOTIDE SEQUENCE [LARGE SCALE GENOMIC DNA]</scope>
    <source>
        <strain evidence="1 2">V453</strain>
    </source>
</reference>
<gene>
    <name evidence="1" type="ORF">PVOR_19159</name>
</gene>
<proteinExistence type="predicted"/>